<comment type="caution">
    <text evidence="1">The sequence shown here is derived from an EMBL/GenBank/DDBJ whole genome shotgun (WGS) entry which is preliminary data.</text>
</comment>
<organism evidence="1 2">
    <name type="scientific">Paenibacillus amylolyticus</name>
    <dbReference type="NCBI Taxonomy" id="1451"/>
    <lineage>
        <taxon>Bacteria</taxon>
        <taxon>Bacillati</taxon>
        <taxon>Bacillota</taxon>
        <taxon>Bacilli</taxon>
        <taxon>Bacillales</taxon>
        <taxon>Paenibacillaceae</taxon>
        <taxon>Paenibacillus</taxon>
    </lineage>
</organism>
<name>A0A100VPE3_PAEAM</name>
<reference evidence="2" key="2">
    <citation type="submission" date="2016-01" db="EMBL/GenBank/DDBJ databases">
        <title>Draft Genome Sequence of Paenibacillus amylolyticus Heshi-A3 that Was Isolated from Fermented Rice Bran with Aging Salted Mackerel, Which Was Named Heshiko as Traditional Fermented Seafood in Japan.</title>
        <authorList>
            <person name="Akuzawa S."/>
            <person name="Nakagawa J."/>
            <person name="Kanekatsu T."/>
            <person name="Kubota E."/>
            <person name="Ohtake R."/>
            <person name="Suzuki T."/>
            <person name="Kanesaki Y."/>
        </authorList>
    </citation>
    <scope>NUCLEOTIDE SEQUENCE [LARGE SCALE GENOMIC DNA]</scope>
    <source>
        <strain evidence="2">Heshi-A3</strain>
    </source>
</reference>
<accession>A0A100VPE3</accession>
<sequence>MYSETGDLVTGRQVVTLHTFFVHELNLNEHPDHKTPSEKHSVAMSSGTNLEVFLLCKHGRGL</sequence>
<proteinExistence type="predicted"/>
<dbReference type="EMBL" id="BCNV01000001">
    <property type="protein sequence ID" value="GAS83443.1"/>
    <property type="molecule type" value="Genomic_DNA"/>
</dbReference>
<protein>
    <submittedName>
        <fullName evidence="1">Uncharacterized protein</fullName>
    </submittedName>
</protein>
<reference evidence="1 2" key="1">
    <citation type="journal article" date="2016" name="Genome Announc.">
        <title>Draft Genome Sequence of Paenibacillus amylolyticus Heshi-A3, Isolated from Fermented Rice Bran in a Japanese Fermented Seafood Dish.</title>
        <authorList>
            <person name="Akuzawa S."/>
            <person name="Nagaoka J."/>
            <person name="Kanekatsu M."/>
            <person name="Kubota E."/>
            <person name="Ohtake R."/>
            <person name="Suzuki T."/>
            <person name="Kanesaki Y."/>
        </authorList>
    </citation>
    <scope>NUCLEOTIDE SEQUENCE [LARGE SCALE GENOMIC DNA]</scope>
    <source>
        <strain evidence="1 2">Heshi-A3</strain>
    </source>
</reference>
<dbReference type="Proteomes" id="UP000069697">
    <property type="component" value="Unassembled WGS sequence"/>
</dbReference>
<evidence type="ECO:0000313" key="2">
    <source>
        <dbReference type="Proteomes" id="UP000069697"/>
    </source>
</evidence>
<evidence type="ECO:0000313" key="1">
    <source>
        <dbReference type="EMBL" id="GAS83443.1"/>
    </source>
</evidence>
<dbReference type="AlphaFoldDB" id="A0A100VPE3"/>
<gene>
    <name evidence="1" type="ORF">PAHA3_3521</name>
</gene>